<feature type="transmembrane region" description="Helical" evidence="6">
    <location>
        <begin position="158"/>
        <end position="186"/>
    </location>
</feature>
<sequence>MLLTAVGIAIGTGNIWRFPRVAASNGGGVFILLWTAFLFLWSVPLLATESAIGRYTRRGTFGSFLALAGQRFSWMGAFVTLVTTGIMCYYCVVTGWCLKYFSAALIGTVNHSSGPEYWHAFSGSSQAVGFHLLTALLTGAIILAGVRSGIERSSQLFIPLLGAILVYSAVRALLLPGAGAGVSYLFHFDPADFARPRIYLEALSQSAWSTGAGWGLLLTYSVYARPREKVVKNSLLMGLIDNTASLLAALAVIPTVFSMLPPDQAVEVVKTPGENSTGLTFIWIPRLLGGCDSGQAMLILFFLALLLAALTSLISMVEMAVRNLIDLGLKRILATLLVTALIALAGVPSALSGKVFDNQDWVWGLGLLVNGLLFCVAVRVFGAKRFREQVVNQAGNSDLQLGRVWEWLILWLIPLQFCLLLGWWFYRSAGWNPGDWWNPLSTFSIGSCLLQWGLAAALALWLAPRLARRVTRG</sequence>
<feature type="transmembrane region" description="Helical" evidence="6">
    <location>
        <begin position="27"/>
        <end position="52"/>
    </location>
</feature>
<feature type="transmembrane region" description="Helical" evidence="6">
    <location>
        <begin position="128"/>
        <end position="146"/>
    </location>
</feature>
<keyword evidence="2" id="KW-0813">Transport</keyword>
<feature type="transmembrane region" description="Helical" evidence="6">
    <location>
        <begin position="363"/>
        <end position="383"/>
    </location>
</feature>
<evidence type="ECO:0008006" key="9">
    <source>
        <dbReference type="Google" id="ProtNLM"/>
    </source>
</evidence>
<feature type="transmembrane region" description="Helical" evidence="6">
    <location>
        <begin position="441"/>
        <end position="463"/>
    </location>
</feature>
<evidence type="ECO:0000256" key="4">
    <source>
        <dbReference type="ARBA" id="ARBA00022989"/>
    </source>
</evidence>
<reference evidence="7 8" key="1">
    <citation type="journal article" date="2016" name="Nat. Commun.">
        <title>Thousands of microbial genomes shed light on interconnected biogeochemical processes in an aquifer system.</title>
        <authorList>
            <person name="Anantharaman K."/>
            <person name="Brown C.T."/>
            <person name="Hug L.A."/>
            <person name="Sharon I."/>
            <person name="Castelle C.J."/>
            <person name="Probst A.J."/>
            <person name="Thomas B.C."/>
            <person name="Singh A."/>
            <person name="Wilkins M.J."/>
            <person name="Karaoz U."/>
            <person name="Brodie E.L."/>
            <person name="Williams K.H."/>
            <person name="Hubbard S.S."/>
            <person name="Banfield J.F."/>
        </authorList>
    </citation>
    <scope>NUCLEOTIDE SEQUENCE [LARGE SCALE GENOMIC DNA]</scope>
</reference>
<accession>A0A1F5YTY9</accession>
<feature type="transmembrane region" description="Helical" evidence="6">
    <location>
        <begin position="296"/>
        <end position="320"/>
    </location>
</feature>
<evidence type="ECO:0000313" key="7">
    <source>
        <dbReference type="EMBL" id="OGG03639.1"/>
    </source>
</evidence>
<dbReference type="PROSITE" id="PS50267">
    <property type="entry name" value="NA_NEUROTRAN_SYMP_3"/>
    <property type="match status" value="1"/>
</dbReference>
<evidence type="ECO:0000256" key="5">
    <source>
        <dbReference type="ARBA" id="ARBA00023136"/>
    </source>
</evidence>
<dbReference type="Proteomes" id="UP000179129">
    <property type="component" value="Unassembled WGS sequence"/>
</dbReference>
<dbReference type="GO" id="GO:0016020">
    <property type="term" value="C:membrane"/>
    <property type="evidence" value="ECO:0007669"/>
    <property type="project" value="UniProtKB-SubCell"/>
</dbReference>
<evidence type="ECO:0000313" key="8">
    <source>
        <dbReference type="Proteomes" id="UP000179129"/>
    </source>
</evidence>
<protein>
    <recommendedName>
        <fullName evidence="9">Sodium-dependent transporter</fullName>
    </recommendedName>
</protein>
<comment type="subcellular location">
    <subcellularLocation>
        <location evidence="1">Membrane</location>
        <topology evidence="1">Multi-pass membrane protein</topology>
    </subcellularLocation>
</comment>
<dbReference type="PANTHER" id="PTHR42948">
    <property type="entry name" value="TRANSPORTER"/>
    <property type="match status" value="1"/>
</dbReference>
<dbReference type="NCBIfam" id="NF037979">
    <property type="entry name" value="Na_transp"/>
    <property type="match status" value="1"/>
</dbReference>
<keyword evidence="3 6" id="KW-0812">Transmembrane</keyword>
<dbReference type="AlphaFoldDB" id="A0A1F5YTY9"/>
<organism evidence="7 8">
    <name type="scientific">Candidatus Glassbacteria bacterium RIFCSPLOWO2_12_FULL_58_11</name>
    <dbReference type="NCBI Taxonomy" id="1817867"/>
    <lineage>
        <taxon>Bacteria</taxon>
        <taxon>Candidatus Glassiibacteriota</taxon>
    </lineage>
</organism>
<comment type="caution">
    <text evidence="7">The sequence shown here is derived from an EMBL/GenBank/DDBJ whole genome shotgun (WGS) entry which is preliminary data.</text>
</comment>
<proteinExistence type="predicted"/>
<gene>
    <name evidence="7" type="ORF">A3F83_14395</name>
</gene>
<evidence type="ECO:0000256" key="2">
    <source>
        <dbReference type="ARBA" id="ARBA00022448"/>
    </source>
</evidence>
<feature type="transmembrane region" description="Helical" evidence="6">
    <location>
        <begin position="404"/>
        <end position="426"/>
    </location>
</feature>
<evidence type="ECO:0000256" key="3">
    <source>
        <dbReference type="ARBA" id="ARBA00022692"/>
    </source>
</evidence>
<dbReference type="SUPFAM" id="SSF161070">
    <property type="entry name" value="SNF-like"/>
    <property type="match status" value="1"/>
</dbReference>
<dbReference type="InterPro" id="IPR037272">
    <property type="entry name" value="SNS_sf"/>
</dbReference>
<feature type="transmembrane region" description="Helical" evidence="6">
    <location>
        <begin position="235"/>
        <end position="257"/>
    </location>
</feature>
<feature type="transmembrane region" description="Helical" evidence="6">
    <location>
        <begin position="332"/>
        <end position="351"/>
    </location>
</feature>
<dbReference type="EMBL" id="MFIX01000138">
    <property type="protein sequence ID" value="OGG03639.1"/>
    <property type="molecule type" value="Genomic_DNA"/>
</dbReference>
<evidence type="ECO:0000256" key="1">
    <source>
        <dbReference type="ARBA" id="ARBA00004141"/>
    </source>
</evidence>
<feature type="transmembrane region" description="Helical" evidence="6">
    <location>
        <begin position="72"/>
        <end position="96"/>
    </location>
</feature>
<dbReference type="Pfam" id="PF00209">
    <property type="entry name" value="SNF"/>
    <property type="match status" value="2"/>
</dbReference>
<keyword evidence="5 6" id="KW-0472">Membrane</keyword>
<dbReference type="InterPro" id="IPR000175">
    <property type="entry name" value="Na/ntran_symport"/>
</dbReference>
<dbReference type="PANTHER" id="PTHR42948:SF1">
    <property type="entry name" value="TRANSPORTER"/>
    <property type="match status" value="1"/>
</dbReference>
<keyword evidence="4 6" id="KW-1133">Transmembrane helix</keyword>
<name>A0A1F5YTY9_9BACT</name>
<feature type="transmembrane region" description="Helical" evidence="6">
    <location>
        <begin position="206"/>
        <end position="223"/>
    </location>
</feature>
<evidence type="ECO:0000256" key="6">
    <source>
        <dbReference type="SAM" id="Phobius"/>
    </source>
</evidence>